<keyword evidence="11" id="KW-1185">Reference proteome</keyword>
<keyword evidence="7 9" id="KW-0472">Membrane</keyword>
<dbReference type="AlphaFoldDB" id="A0AAN9TT12"/>
<feature type="transmembrane region" description="Helical" evidence="9">
    <location>
        <begin position="515"/>
        <end position="536"/>
    </location>
</feature>
<keyword evidence="5" id="KW-0256">Endoplasmic reticulum</keyword>
<protein>
    <recommendedName>
        <fullName evidence="12">Nicalin</fullName>
    </recommendedName>
</protein>
<keyword evidence="8" id="KW-0325">Glycoprotein</keyword>
<accession>A0AAN9TT12</accession>
<dbReference type="GO" id="GO:0009966">
    <property type="term" value="P:regulation of signal transduction"/>
    <property type="evidence" value="ECO:0007669"/>
    <property type="project" value="InterPro"/>
</dbReference>
<dbReference type="InterPro" id="IPR016574">
    <property type="entry name" value="Nicalin"/>
</dbReference>
<evidence type="ECO:0000313" key="10">
    <source>
        <dbReference type="EMBL" id="KAK7604764.1"/>
    </source>
</evidence>
<reference evidence="10 11" key="1">
    <citation type="submission" date="2024-03" db="EMBL/GenBank/DDBJ databases">
        <title>Adaptation during the transition from Ophiocordyceps entomopathogen to insect associate is accompanied by gene loss and intensified selection.</title>
        <authorList>
            <person name="Ward C.M."/>
            <person name="Onetto C.A."/>
            <person name="Borneman A.R."/>
        </authorList>
    </citation>
    <scope>NUCLEOTIDE SEQUENCE [LARGE SCALE GENOMIC DNA]</scope>
    <source>
        <strain evidence="10">AWRI1</strain>
        <tissue evidence="10">Single Adult Female</tissue>
    </source>
</reference>
<dbReference type="EMBL" id="JBBCAQ010000003">
    <property type="protein sequence ID" value="KAK7604764.1"/>
    <property type="molecule type" value="Genomic_DNA"/>
</dbReference>
<gene>
    <name evidence="10" type="ORF">V9T40_005950</name>
</gene>
<keyword evidence="3 9" id="KW-0812">Transmembrane</keyword>
<dbReference type="CDD" id="cd03882">
    <property type="entry name" value="M28_nicalin_like"/>
    <property type="match status" value="1"/>
</dbReference>
<dbReference type="PANTHER" id="PTHR31826">
    <property type="entry name" value="NICALIN"/>
    <property type="match status" value="1"/>
</dbReference>
<comment type="subcellular location">
    <subcellularLocation>
        <location evidence="1">Endoplasmic reticulum membrane</location>
        <topology evidence="1">Single-pass membrane protein</topology>
    </subcellularLocation>
</comment>
<evidence type="ECO:0000256" key="1">
    <source>
        <dbReference type="ARBA" id="ARBA00004389"/>
    </source>
</evidence>
<evidence type="ECO:0000256" key="7">
    <source>
        <dbReference type="ARBA" id="ARBA00023136"/>
    </source>
</evidence>
<evidence type="ECO:0008006" key="12">
    <source>
        <dbReference type="Google" id="ProtNLM"/>
    </source>
</evidence>
<sequence>MDEVYEFFKNFFPAGFLLTFPIVFLIVPIQYSSASNEFSAYRMQQFNFYGVSHGCRSSSFSLEAKSLKTWKTPRHCVITRLKDLTNYKFLDIAQQAGALLVMLPKEMTSLSADEKASVVDLEKAMLSRDVNIPVYFLLWEKELQNIISNVDILTANDDMKSDKKETAVDALFNSVFAMGYQIVVNAPKPSPLPHSHIPVLQGKLSAYGSQSAMSPTIVIVAHYDSQNVVPELSFGADSNGSGVIMLLELARMFSKLYSKTETQPRYNLVFLLPGGGKLSYLGSKKWIEDQSESADQSDESSVLLQNVAFVVCLDSLAASKGIYAHVSKPPKNGTVISKVLQELENVASEESTDFQIVHKKINLGEQMLAWEHERYSMKRIPAFTLSSLTSHKDSRRNTIFDTKDTVNLNNLHHNTKLVAETLARLIYEFSDSNVLPAHKVELDSLKYGLEFISSHPRSMQIIAERDNSLVISLHNIMKRYLRCNVTMMQADKNDPEFVFYDVTKSTVHIYSVKPAIFDLVLTFIIAVYLTLVYYTIQQFPLLYSTISATVAAKKKVY</sequence>
<evidence type="ECO:0000256" key="6">
    <source>
        <dbReference type="ARBA" id="ARBA00022989"/>
    </source>
</evidence>
<dbReference type="Gene3D" id="3.40.630.10">
    <property type="entry name" value="Zn peptidases"/>
    <property type="match status" value="1"/>
</dbReference>
<feature type="transmembrane region" description="Helical" evidence="9">
    <location>
        <begin position="12"/>
        <end position="31"/>
    </location>
</feature>
<dbReference type="GO" id="GO:0005789">
    <property type="term" value="C:endoplasmic reticulum membrane"/>
    <property type="evidence" value="ECO:0007669"/>
    <property type="project" value="UniProtKB-SubCell"/>
</dbReference>
<proteinExistence type="inferred from homology"/>
<dbReference type="SUPFAM" id="SSF53187">
    <property type="entry name" value="Zn-dependent exopeptidases"/>
    <property type="match status" value="1"/>
</dbReference>
<evidence type="ECO:0000256" key="2">
    <source>
        <dbReference type="ARBA" id="ARBA00007717"/>
    </source>
</evidence>
<keyword evidence="4" id="KW-0732">Signal</keyword>
<organism evidence="10 11">
    <name type="scientific">Parthenolecanium corni</name>
    <dbReference type="NCBI Taxonomy" id="536013"/>
    <lineage>
        <taxon>Eukaryota</taxon>
        <taxon>Metazoa</taxon>
        <taxon>Ecdysozoa</taxon>
        <taxon>Arthropoda</taxon>
        <taxon>Hexapoda</taxon>
        <taxon>Insecta</taxon>
        <taxon>Pterygota</taxon>
        <taxon>Neoptera</taxon>
        <taxon>Paraneoptera</taxon>
        <taxon>Hemiptera</taxon>
        <taxon>Sternorrhyncha</taxon>
        <taxon>Coccoidea</taxon>
        <taxon>Coccidae</taxon>
        <taxon>Parthenolecanium</taxon>
    </lineage>
</organism>
<comment type="caution">
    <text evidence="10">The sequence shown here is derived from an EMBL/GenBank/DDBJ whole genome shotgun (WGS) entry which is preliminary data.</text>
</comment>
<dbReference type="Pfam" id="PF05450">
    <property type="entry name" value="Nicastrin"/>
    <property type="match status" value="1"/>
</dbReference>
<evidence type="ECO:0000256" key="3">
    <source>
        <dbReference type="ARBA" id="ARBA00022692"/>
    </source>
</evidence>
<evidence type="ECO:0000256" key="9">
    <source>
        <dbReference type="SAM" id="Phobius"/>
    </source>
</evidence>
<evidence type="ECO:0000256" key="4">
    <source>
        <dbReference type="ARBA" id="ARBA00022729"/>
    </source>
</evidence>
<evidence type="ECO:0000256" key="5">
    <source>
        <dbReference type="ARBA" id="ARBA00022824"/>
    </source>
</evidence>
<keyword evidence="6 9" id="KW-1133">Transmembrane helix</keyword>
<evidence type="ECO:0000313" key="11">
    <source>
        <dbReference type="Proteomes" id="UP001367676"/>
    </source>
</evidence>
<evidence type="ECO:0000256" key="8">
    <source>
        <dbReference type="ARBA" id="ARBA00023180"/>
    </source>
</evidence>
<dbReference type="Proteomes" id="UP001367676">
    <property type="component" value="Unassembled WGS sequence"/>
</dbReference>
<name>A0AAN9TT12_9HEMI</name>
<comment type="similarity">
    <text evidence="2">Belongs to the nicastrin family.</text>
</comment>